<dbReference type="GO" id="GO:0003887">
    <property type="term" value="F:DNA-directed DNA polymerase activity"/>
    <property type="evidence" value="ECO:0007669"/>
    <property type="project" value="UniProtKB-KW"/>
</dbReference>
<comment type="caution">
    <text evidence="9">The sequence shown here is derived from an EMBL/GenBank/DDBJ whole genome shotgun (WGS) entry which is preliminary data.</text>
</comment>
<dbReference type="EC" id="2.7.7.102" evidence="6"/>
<keyword evidence="3" id="KW-0239">DNA-directed DNA polymerase</keyword>
<evidence type="ECO:0000256" key="4">
    <source>
        <dbReference type="ARBA" id="ARBA00026139"/>
    </source>
</evidence>
<comment type="catalytic activity">
    <reaction evidence="7">
        <text>DNA(n) + a 2'-deoxyribonucleoside 5'-triphosphate = DNA(n+1) + diphosphate</text>
        <dbReference type="Rhea" id="RHEA:22508"/>
        <dbReference type="Rhea" id="RHEA-COMP:17339"/>
        <dbReference type="Rhea" id="RHEA-COMP:17340"/>
        <dbReference type="ChEBI" id="CHEBI:33019"/>
        <dbReference type="ChEBI" id="CHEBI:61560"/>
        <dbReference type="ChEBI" id="CHEBI:173112"/>
        <dbReference type="EC" id="2.7.7.7"/>
    </reaction>
    <physiologicalReaction direction="left-to-right" evidence="7">
        <dbReference type="Rhea" id="RHEA:22509"/>
    </physiologicalReaction>
</comment>
<feature type="domain" description="C962R-like N-terminal AEP" evidence="8">
    <location>
        <begin position="110"/>
        <end position="280"/>
    </location>
</feature>
<dbReference type="GO" id="GO:0003682">
    <property type="term" value="F:chromatin binding"/>
    <property type="evidence" value="ECO:0007669"/>
    <property type="project" value="TreeGrafter"/>
</dbReference>
<comment type="similarity">
    <text evidence="1">Belongs to the eukaryotic-type primase small subunit family.</text>
</comment>
<dbReference type="AlphaFoldDB" id="A0A0B2VVY1"/>
<dbReference type="PANTHER" id="PTHR31399:SF0">
    <property type="entry name" value="DNA-DIRECTED PRIMASE_POLYMERASE PROTEIN"/>
    <property type="match status" value="1"/>
</dbReference>
<name>A0A0B2VVY1_TOXCA</name>
<evidence type="ECO:0000313" key="9">
    <source>
        <dbReference type="EMBL" id="KHN85589.1"/>
    </source>
</evidence>
<evidence type="ECO:0000259" key="8">
    <source>
        <dbReference type="Pfam" id="PF23162"/>
    </source>
</evidence>
<evidence type="ECO:0000256" key="7">
    <source>
        <dbReference type="ARBA" id="ARBA00047303"/>
    </source>
</evidence>
<organism evidence="9 10">
    <name type="scientific">Toxocara canis</name>
    <name type="common">Canine roundworm</name>
    <dbReference type="NCBI Taxonomy" id="6265"/>
    <lineage>
        <taxon>Eukaryota</taxon>
        <taxon>Metazoa</taxon>
        <taxon>Ecdysozoa</taxon>
        <taxon>Nematoda</taxon>
        <taxon>Chromadorea</taxon>
        <taxon>Rhabditida</taxon>
        <taxon>Spirurina</taxon>
        <taxon>Ascaridomorpha</taxon>
        <taxon>Ascaridoidea</taxon>
        <taxon>Toxocaridae</taxon>
        <taxon>Toxocara</taxon>
    </lineage>
</organism>
<accession>A0A0B2VVY1</accession>
<evidence type="ECO:0000256" key="1">
    <source>
        <dbReference type="ARBA" id="ARBA00009762"/>
    </source>
</evidence>
<evidence type="ECO:0000256" key="5">
    <source>
        <dbReference type="ARBA" id="ARBA00044677"/>
    </source>
</evidence>
<dbReference type="GO" id="GO:0009411">
    <property type="term" value="P:response to UV"/>
    <property type="evidence" value="ECO:0007669"/>
    <property type="project" value="TreeGrafter"/>
</dbReference>
<evidence type="ECO:0000256" key="2">
    <source>
        <dbReference type="ARBA" id="ARBA00012417"/>
    </source>
</evidence>
<proteinExistence type="inferred from homology"/>
<sequence>MSTLPTVNECVNLNEENLSWFYGAKKVKKSDKDRASKSDTNGVCDAAEGASERSMTIGETKQTRFSLFEESLGCFKVFWRQRDALTKRNEEGPQSRVFSFEHALSNSGRRRYLVSTVERFWRWYESREDASFYEIIMNDCPSRLYFDLEFYRESNADANESQLISAFNDCVKETLNEVFQIKINPDKAMVVLDASTKTKFSEHVIVHLPGGCLFPSNVSMKKSFIDVLEAKMHDSNRGIVWNRDATKKTTLCDTAVYTMNRNFRLYLSSKLGKNNPLILSKRCRYYQKNLSKVPKKQIFLDSLVIPSYEVKSTNVLETLSLNSGSIERNLHPIVLDIPEVAEASLSEGVPSMELMRCDSTIVQLKEVKANECSAEAESKLALMKRRSAIFEKALLLENVDSFYDEDLDEQLLALDERENCDAQVPK</sequence>
<dbReference type="Pfam" id="PF23162">
    <property type="entry name" value="AEP_C962R"/>
    <property type="match status" value="1"/>
</dbReference>
<keyword evidence="3" id="KW-0808">Transferase</keyword>
<dbReference type="GO" id="GO:0005634">
    <property type="term" value="C:nucleus"/>
    <property type="evidence" value="ECO:0007669"/>
    <property type="project" value="TreeGrafter"/>
</dbReference>
<dbReference type="GO" id="GO:0006264">
    <property type="term" value="P:mitochondrial DNA replication"/>
    <property type="evidence" value="ECO:0007669"/>
    <property type="project" value="TreeGrafter"/>
</dbReference>
<comment type="catalytic activity">
    <reaction evidence="5">
        <text>ssDNA + n NTP = ssDNA/pppN(pN)n-1 hybrid + (n-1) diphosphate.</text>
        <dbReference type="EC" id="2.7.7.102"/>
    </reaction>
</comment>
<dbReference type="OrthoDB" id="5988181at2759"/>
<dbReference type="EC" id="2.7.7.7" evidence="2"/>
<dbReference type="PANTHER" id="PTHR31399">
    <property type="entry name" value="DNA-DIRECTED PRIMASE / POLYMERASE PROTEIN"/>
    <property type="match status" value="1"/>
</dbReference>
<protein>
    <recommendedName>
        <fullName evidence="4">DNA-directed primase/polymerase protein</fullName>
        <ecNumber evidence="6">2.7.7.102</ecNumber>
        <ecNumber evidence="2">2.7.7.7</ecNumber>
    </recommendedName>
</protein>
<dbReference type="STRING" id="6265.A0A0B2VVY1"/>
<dbReference type="GO" id="GO:0042276">
    <property type="term" value="P:error-prone translesion synthesis"/>
    <property type="evidence" value="ECO:0007669"/>
    <property type="project" value="InterPro"/>
</dbReference>
<keyword evidence="3" id="KW-0548">Nucleotidyltransferase</keyword>
<dbReference type="InterPro" id="IPR044917">
    <property type="entry name" value="PRIMPOL"/>
</dbReference>
<reference evidence="9 10" key="1">
    <citation type="submission" date="2014-11" db="EMBL/GenBank/DDBJ databases">
        <title>Genetic blueprint of the zoonotic pathogen Toxocara canis.</title>
        <authorList>
            <person name="Zhu X.-Q."/>
            <person name="Korhonen P.K."/>
            <person name="Cai H."/>
            <person name="Young N.D."/>
            <person name="Nejsum P."/>
            <person name="von Samson-Himmelstjerna G."/>
            <person name="Boag P.R."/>
            <person name="Tan P."/>
            <person name="Li Q."/>
            <person name="Min J."/>
            <person name="Yang Y."/>
            <person name="Wang X."/>
            <person name="Fang X."/>
            <person name="Hall R.S."/>
            <person name="Hofmann A."/>
            <person name="Sternberg P.W."/>
            <person name="Jex A.R."/>
            <person name="Gasser R.B."/>
        </authorList>
    </citation>
    <scope>NUCLEOTIDE SEQUENCE [LARGE SCALE GENOMIC DNA]</scope>
    <source>
        <strain evidence="9">PN_DK_2014</strain>
    </source>
</reference>
<evidence type="ECO:0000256" key="3">
    <source>
        <dbReference type="ARBA" id="ARBA00022932"/>
    </source>
</evidence>
<dbReference type="GO" id="GO:0005759">
    <property type="term" value="C:mitochondrial matrix"/>
    <property type="evidence" value="ECO:0007669"/>
    <property type="project" value="TreeGrafter"/>
</dbReference>
<evidence type="ECO:0000256" key="6">
    <source>
        <dbReference type="ARBA" id="ARBA00044768"/>
    </source>
</evidence>
<gene>
    <name evidence="9" type="primary">primpol</name>
    <name evidence="9" type="ORF">Tcan_08146</name>
</gene>
<dbReference type="Proteomes" id="UP000031036">
    <property type="component" value="Unassembled WGS sequence"/>
</dbReference>
<dbReference type="InterPro" id="IPR056443">
    <property type="entry name" value="AEP_C962R"/>
</dbReference>
<dbReference type="GO" id="GO:0031297">
    <property type="term" value="P:replication fork processing"/>
    <property type="evidence" value="ECO:0007669"/>
    <property type="project" value="TreeGrafter"/>
</dbReference>
<dbReference type="EMBL" id="JPKZ01000756">
    <property type="protein sequence ID" value="KHN85589.1"/>
    <property type="molecule type" value="Genomic_DNA"/>
</dbReference>
<keyword evidence="10" id="KW-1185">Reference proteome</keyword>
<evidence type="ECO:0000313" key="10">
    <source>
        <dbReference type="Proteomes" id="UP000031036"/>
    </source>
</evidence>